<protein>
    <recommendedName>
        <fullName evidence="2">ATPase family AAA domain-containing protein</fullName>
    </recommendedName>
</protein>
<name>T1GHF3_MEGSC</name>
<dbReference type="AlphaFoldDB" id="T1GHF3"/>
<accession>T1GHF3</accession>
<organism evidence="3 4">
    <name type="scientific">Megaselia scalaris</name>
    <name type="common">Humpbacked fly</name>
    <name type="synonym">Phora scalaris</name>
    <dbReference type="NCBI Taxonomy" id="36166"/>
    <lineage>
        <taxon>Eukaryota</taxon>
        <taxon>Metazoa</taxon>
        <taxon>Ecdysozoa</taxon>
        <taxon>Arthropoda</taxon>
        <taxon>Hexapoda</taxon>
        <taxon>Insecta</taxon>
        <taxon>Pterygota</taxon>
        <taxon>Neoptera</taxon>
        <taxon>Endopterygota</taxon>
        <taxon>Diptera</taxon>
        <taxon>Brachycera</taxon>
        <taxon>Muscomorpha</taxon>
        <taxon>Platypezoidea</taxon>
        <taxon>Phoridae</taxon>
        <taxon>Megaseliini</taxon>
        <taxon>Megaselia</taxon>
    </lineage>
</organism>
<evidence type="ECO:0000256" key="1">
    <source>
        <dbReference type="SAM" id="Coils"/>
    </source>
</evidence>
<evidence type="ECO:0000259" key="2">
    <source>
        <dbReference type="Pfam" id="PF12037"/>
    </source>
</evidence>
<reference evidence="3" key="2">
    <citation type="submission" date="2015-06" db="UniProtKB">
        <authorList>
            <consortium name="EnsemblMetazoa"/>
        </authorList>
    </citation>
    <scope>IDENTIFICATION</scope>
</reference>
<evidence type="ECO:0000313" key="4">
    <source>
        <dbReference type="Proteomes" id="UP000015102"/>
    </source>
</evidence>
<dbReference type="Proteomes" id="UP000015102">
    <property type="component" value="Unassembled WGS sequence"/>
</dbReference>
<proteinExistence type="predicted"/>
<evidence type="ECO:0000313" key="3">
    <source>
        <dbReference type="EnsemblMetazoa" id="MESCA002850-PA"/>
    </source>
</evidence>
<sequence>MQSINNKNLYADSSALERAAEAAKALERSRIPIQAKEYEAHIEQAKVEQKRIDHEERRKTLIEETKHQQQRAQYQDQLARKRYEEQIVQQQRAQEENLKK</sequence>
<dbReference type="EMBL" id="CAQQ02095917">
    <property type="status" value="NOT_ANNOTATED_CDS"/>
    <property type="molecule type" value="Genomic_DNA"/>
</dbReference>
<dbReference type="STRING" id="36166.T1GHF3"/>
<keyword evidence="1" id="KW-0175">Coiled coil</keyword>
<reference evidence="4" key="1">
    <citation type="submission" date="2013-02" db="EMBL/GenBank/DDBJ databases">
        <authorList>
            <person name="Hughes D."/>
        </authorList>
    </citation>
    <scope>NUCLEOTIDE SEQUENCE</scope>
    <source>
        <strain>Durham</strain>
        <strain evidence="4">NC isolate 2 -- Noor lab</strain>
    </source>
</reference>
<feature type="domain" description="ATPase family AAA" evidence="2">
    <location>
        <begin position="34"/>
        <end position="100"/>
    </location>
</feature>
<keyword evidence="4" id="KW-1185">Reference proteome</keyword>
<dbReference type="InterPro" id="IPR021911">
    <property type="entry name" value="ATAD3_N"/>
</dbReference>
<dbReference type="Pfam" id="PF12037">
    <property type="entry name" value="ATAD3_N"/>
    <property type="match status" value="1"/>
</dbReference>
<feature type="coiled-coil region" evidence="1">
    <location>
        <begin position="35"/>
        <end position="64"/>
    </location>
</feature>
<dbReference type="EnsemblMetazoa" id="MESCA002850-RA">
    <property type="protein sequence ID" value="MESCA002850-PA"/>
    <property type="gene ID" value="MESCA002850"/>
</dbReference>
<dbReference type="HOGENOM" id="CLU_2309191_0_0_1"/>